<keyword evidence="4" id="KW-1185">Reference proteome</keyword>
<dbReference type="Gene3D" id="3.90.79.10">
    <property type="entry name" value="Nucleoside Triphosphate Pyrophosphohydrolase"/>
    <property type="match status" value="1"/>
</dbReference>
<organism evidence="3 4">
    <name type="scientific">Dendryphion nanum</name>
    <dbReference type="NCBI Taxonomy" id="256645"/>
    <lineage>
        <taxon>Eukaryota</taxon>
        <taxon>Fungi</taxon>
        <taxon>Dikarya</taxon>
        <taxon>Ascomycota</taxon>
        <taxon>Pezizomycotina</taxon>
        <taxon>Dothideomycetes</taxon>
        <taxon>Pleosporomycetidae</taxon>
        <taxon>Pleosporales</taxon>
        <taxon>Torulaceae</taxon>
        <taxon>Dendryphion</taxon>
    </lineage>
</organism>
<dbReference type="InterPro" id="IPR051325">
    <property type="entry name" value="Nudix_hydrolase_domain"/>
</dbReference>
<dbReference type="PANTHER" id="PTHR21340:SF0">
    <property type="entry name" value="BIS(5'-NUCLEOSYL)-TETRAPHOSPHATASE [ASYMMETRICAL]"/>
    <property type="match status" value="1"/>
</dbReference>
<dbReference type="PANTHER" id="PTHR21340">
    <property type="entry name" value="DIADENOSINE 5,5-P1,P4-TETRAPHOSPHATE PYROPHOSPHOHYDROLASE MUTT"/>
    <property type="match status" value="1"/>
</dbReference>
<dbReference type="SUPFAM" id="SSF55811">
    <property type="entry name" value="Nudix"/>
    <property type="match status" value="1"/>
</dbReference>
<gene>
    <name evidence="3" type="ORF">B0J11DRAFT_137409</name>
</gene>
<dbReference type="OrthoDB" id="10259236at2759"/>
<name>A0A9P9D8F7_9PLEO</name>
<dbReference type="InterPro" id="IPR015797">
    <property type="entry name" value="NUDIX_hydrolase-like_dom_sf"/>
</dbReference>
<dbReference type="Proteomes" id="UP000700596">
    <property type="component" value="Unassembled WGS sequence"/>
</dbReference>
<dbReference type="PROSITE" id="PS00893">
    <property type="entry name" value="NUDIX_BOX"/>
    <property type="match status" value="1"/>
</dbReference>
<evidence type="ECO:0000256" key="1">
    <source>
        <dbReference type="ARBA" id="ARBA00022801"/>
    </source>
</evidence>
<dbReference type="GO" id="GO:0006754">
    <property type="term" value="P:ATP biosynthetic process"/>
    <property type="evidence" value="ECO:0007669"/>
    <property type="project" value="TreeGrafter"/>
</dbReference>
<dbReference type="Pfam" id="PF00293">
    <property type="entry name" value="NUDIX"/>
    <property type="match status" value="1"/>
</dbReference>
<dbReference type="InterPro" id="IPR020084">
    <property type="entry name" value="NUDIX_hydrolase_CS"/>
</dbReference>
<evidence type="ECO:0000259" key="2">
    <source>
        <dbReference type="Pfam" id="PF00293"/>
    </source>
</evidence>
<proteinExistence type="predicted"/>
<reference evidence="3" key="1">
    <citation type="journal article" date="2021" name="Nat. Commun.">
        <title>Genetic determinants of endophytism in the Arabidopsis root mycobiome.</title>
        <authorList>
            <person name="Mesny F."/>
            <person name="Miyauchi S."/>
            <person name="Thiergart T."/>
            <person name="Pickel B."/>
            <person name="Atanasova L."/>
            <person name="Karlsson M."/>
            <person name="Huettel B."/>
            <person name="Barry K.W."/>
            <person name="Haridas S."/>
            <person name="Chen C."/>
            <person name="Bauer D."/>
            <person name="Andreopoulos W."/>
            <person name="Pangilinan J."/>
            <person name="LaButti K."/>
            <person name="Riley R."/>
            <person name="Lipzen A."/>
            <person name="Clum A."/>
            <person name="Drula E."/>
            <person name="Henrissat B."/>
            <person name="Kohler A."/>
            <person name="Grigoriev I.V."/>
            <person name="Martin F.M."/>
            <person name="Hacquard S."/>
        </authorList>
    </citation>
    <scope>NUCLEOTIDE SEQUENCE</scope>
    <source>
        <strain evidence="3">MPI-CAGE-CH-0243</strain>
    </source>
</reference>
<comment type="caution">
    <text evidence="3">The sequence shown here is derived from an EMBL/GenBank/DDBJ whole genome shotgun (WGS) entry which is preliminary data.</text>
</comment>
<evidence type="ECO:0000313" key="3">
    <source>
        <dbReference type="EMBL" id="KAH7114488.1"/>
    </source>
</evidence>
<accession>A0A9P9D8F7</accession>
<evidence type="ECO:0000313" key="4">
    <source>
        <dbReference type="Proteomes" id="UP000700596"/>
    </source>
</evidence>
<dbReference type="InterPro" id="IPR000086">
    <property type="entry name" value="NUDIX_hydrolase_dom"/>
</dbReference>
<keyword evidence="1 3" id="KW-0378">Hydrolase</keyword>
<dbReference type="GO" id="GO:0006167">
    <property type="term" value="P:AMP biosynthetic process"/>
    <property type="evidence" value="ECO:0007669"/>
    <property type="project" value="TreeGrafter"/>
</dbReference>
<dbReference type="EMBL" id="JAGMWT010000017">
    <property type="protein sequence ID" value="KAH7114488.1"/>
    <property type="molecule type" value="Genomic_DNA"/>
</dbReference>
<dbReference type="AlphaFoldDB" id="A0A9P9D8F7"/>
<sequence length="186" mass="21171">MAQSIFNQRQLPSTHFLESSGAILFDISRPQKRICLVHYLKAQQWLLAKGRRNCNESRLSAALREVTEETGYKCRAFPVTMATRATGLDEVADVRDEARVYEGLVEPFMVTLREGSGVGVKFIWWFVAVLDEGGEEWRGEGEKGFEACFFEVEDAVEKLFFESDREVLKRAVELVDATLKSRGHCQ</sequence>
<dbReference type="GO" id="GO:0004081">
    <property type="term" value="F:bis(5'-nucleosyl)-tetraphosphatase (asymmetrical) activity"/>
    <property type="evidence" value="ECO:0007669"/>
    <property type="project" value="TreeGrafter"/>
</dbReference>
<feature type="domain" description="Nudix hydrolase" evidence="2">
    <location>
        <begin position="22"/>
        <end position="170"/>
    </location>
</feature>
<protein>
    <submittedName>
        <fullName evidence="3">NUDIX hydrolase domain-like protein</fullName>
    </submittedName>
</protein>